<gene>
    <name evidence="3" type="ORF">Cfor_02865</name>
</gene>
<evidence type="ECO:0008006" key="5">
    <source>
        <dbReference type="Google" id="ProtNLM"/>
    </source>
</evidence>
<feature type="domain" description="GOLD" evidence="2">
    <location>
        <begin position="226"/>
        <end position="327"/>
    </location>
</feature>
<dbReference type="PROSITE" id="PS50191">
    <property type="entry name" value="CRAL_TRIO"/>
    <property type="match status" value="1"/>
</dbReference>
<dbReference type="CDD" id="cd00170">
    <property type="entry name" value="SEC14"/>
    <property type="match status" value="1"/>
</dbReference>
<dbReference type="Pfam" id="PF00650">
    <property type="entry name" value="CRAL_TRIO"/>
    <property type="match status" value="1"/>
</dbReference>
<dbReference type="InterPro" id="IPR009038">
    <property type="entry name" value="GOLD_dom"/>
</dbReference>
<dbReference type="Proteomes" id="UP000502823">
    <property type="component" value="Unassembled WGS sequence"/>
</dbReference>
<dbReference type="PANTHER" id="PTHR23324:SF83">
    <property type="entry name" value="SEC14-LIKE PROTEIN 2"/>
    <property type="match status" value="1"/>
</dbReference>
<dbReference type="InterPro" id="IPR036598">
    <property type="entry name" value="GOLD_dom_sf"/>
</dbReference>
<dbReference type="EMBL" id="BLKM01000142">
    <property type="protein sequence ID" value="GFG29476.1"/>
    <property type="molecule type" value="Genomic_DNA"/>
</dbReference>
<organism evidence="3 4">
    <name type="scientific">Coptotermes formosanus</name>
    <name type="common">Formosan subterranean termite</name>
    <dbReference type="NCBI Taxonomy" id="36987"/>
    <lineage>
        <taxon>Eukaryota</taxon>
        <taxon>Metazoa</taxon>
        <taxon>Ecdysozoa</taxon>
        <taxon>Arthropoda</taxon>
        <taxon>Hexapoda</taxon>
        <taxon>Insecta</taxon>
        <taxon>Pterygota</taxon>
        <taxon>Neoptera</taxon>
        <taxon>Polyneoptera</taxon>
        <taxon>Dictyoptera</taxon>
        <taxon>Blattodea</taxon>
        <taxon>Blattoidea</taxon>
        <taxon>Termitoidae</taxon>
        <taxon>Rhinotermitidae</taxon>
        <taxon>Coptotermes</taxon>
    </lineage>
</organism>
<sequence length="346" mass="39285">SLKWREQWEVEKLRDWEPPEVFQKYYPYGISGFDKEGSPVIIVPFAGLDMWGMMHTVSKSDFIRITIKTLELLLSIAAEQGQKFGQEAAKIVCVIDMENFNLRQYAWRPAGEVIVALLQMYEANYPEILKACYIINAPKVFAIAFAVIKNFLNDYTLKKLQIIKNDPRKWQPILLETIERDQLPAHFGGTLTDPDGNPKYTTKICQGGKIPKSYYSKKTNNTSPPEDNFTTAVIKNGEKLCLPFIAPVENSILKWEFRVEGHDIKFGVTCQDVDGTESTPVPLQKIDSQQSHETGAITCPTPATYTVIFDNTHSYIRNKKLHYSITMDSPLTGKYDDDNNVGLQDG</sequence>
<comment type="caution">
    <text evidence="3">The sequence shown here is derived from an EMBL/GenBank/DDBJ whole genome shotgun (WGS) entry which is preliminary data.</text>
</comment>
<name>A0A6L2PAW7_COPFO</name>
<accession>A0A6L2PAW7</accession>
<dbReference type="SMART" id="SM00516">
    <property type="entry name" value="SEC14"/>
    <property type="match status" value="1"/>
</dbReference>
<dbReference type="PROSITE" id="PS50866">
    <property type="entry name" value="GOLD"/>
    <property type="match status" value="1"/>
</dbReference>
<dbReference type="InParanoid" id="A0A6L2PAW7"/>
<proteinExistence type="predicted"/>
<dbReference type="SUPFAM" id="SSF52087">
    <property type="entry name" value="CRAL/TRIO domain"/>
    <property type="match status" value="1"/>
</dbReference>
<dbReference type="InterPro" id="IPR001251">
    <property type="entry name" value="CRAL-TRIO_dom"/>
</dbReference>
<feature type="non-terminal residue" evidence="3">
    <location>
        <position position="1"/>
    </location>
</feature>
<dbReference type="SUPFAM" id="SSF101576">
    <property type="entry name" value="Supernatant protein factor (SPF), C-terminal domain"/>
    <property type="match status" value="1"/>
</dbReference>
<dbReference type="FunCoup" id="A0A6L2PAW7">
    <property type="interactions" value="182"/>
</dbReference>
<dbReference type="PANTHER" id="PTHR23324">
    <property type="entry name" value="SEC14 RELATED PROTEIN"/>
    <property type="match status" value="1"/>
</dbReference>
<evidence type="ECO:0000313" key="3">
    <source>
        <dbReference type="EMBL" id="GFG29476.1"/>
    </source>
</evidence>
<feature type="domain" description="CRAL-TRIO" evidence="1">
    <location>
        <begin position="18"/>
        <end position="195"/>
    </location>
</feature>
<dbReference type="InterPro" id="IPR036865">
    <property type="entry name" value="CRAL-TRIO_dom_sf"/>
</dbReference>
<evidence type="ECO:0000259" key="1">
    <source>
        <dbReference type="PROSITE" id="PS50191"/>
    </source>
</evidence>
<protein>
    <recommendedName>
        <fullName evidence="5">CRAL-TRIO domain-containing protein</fullName>
    </recommendedName>
</protein>
<keyword evidence="4" id="KW-1185">Reference proteome</keyword>
<dbReference type="Gene3D" id="2.60.120.680">
    <property type="entry name" value="GOLD domain"/>
    <property type="match status" value="1"/>
</dbReference>
<reference evidence="4" key="1">
    <citation type="submission" date="2020-01" db="EMBL/GenBank/DDBJ databases">
        <title>Draft genome sequence of the Termite Coptotermes fromosanus.</title>
        <authorList>
            <person name="Itakura S."/>
            <person name="Yosikawa Y."/>
            <person name="Umezawa K."/>
        </authorList>
    </citation>
    <scope>NUCLEOTIDE SEQUENCE [LARGE SCALE GENOMIC DNA]</scope>
</reference>
<dbReference type="InterPro" id="IPR051064">
    <property type="entry name" value="SEC14/CRAL-TRIO_domain"/>
</dbReference>
<dbReference type="GO" id="GO:0005737">
    <property type="term" value="C:cytoplasm"/>
    <property type="evidence" value="ECO:0007669"/>
    <property type="project" value="TreeGrafter"/>
</dbReference>
<evidence type="ECO:0000259" key="2">
    <source>
        <dbReference type="PROSITE" id="PS50866"/>
    </source>
</evidence>
<dbReference type="Gene3D" id="3.40.525.10">
    <property type="entry name" value="CRAL-TRIO lipid binding domain"/>
    <property type="match status" value="1"/>
</dbReference>
<dbReference type="OrthoDB" id="1434354at2759"/>
<evidence type="ECO:0000313" key="4">
    <source>
        <dbReference type="Proteomes" id="UP000502823"/>
    </source>
</evidence>
<dbReference type="AlphaFoldDB" id="A0A6L2PAW7"/>